<keyword evidence="4 6" id="KW-1133">Transmembrane helix</keyword>
<comment type="similarity">
    <text evidence="2">Belongs to the OXA1/ALB3/YidC (TC 2.A.9.2) family.</text>
</comment>
<dbReference type="Gene3D" id="1.25.40.10">
    <property type="entry name" value="Tetratricopeptide repeat domain"/>
    <property type="match status" value="1"/>
</dbReference>
<dbReference type="GO" id="GO:0032977">
    <property type="term" value="F:membrane insertase activity"/>
    <property type="evidence" value="ECO:0007669"/>
    <property type="project" value="InterPro"/>
</dbReference>
<evidence type="ECO:0000256" key="5">
    <source>
        <dbReference type="ARBA" id="ARBA00023136"/>
    </source>
</evidence>
<feature type="transmembrane region" description="Helical" evidence="6">
    <location>
        <begin position="189"/>
        <end position="208"/>
    </location>
</feature>
<dbReference type="PANTHER" id="PTHR12428">
    <property type="entry name" value="OXA1"/>
    <property type="match status" value="1"/>
</dbReference>
<dbReference type="PANTHER" id="PTHR12428:SF65">
    <property type="entry name" value="CYTOCHROME C OXIDASE ASSEMBLY PROTEIN COX18, MITOCHONDRIAL"/>
    <property type="match status" value="1"/>
</dbReference>
<evidence type="ECO:0000256" key="1">
    <source>
        <dbReference type="ARBA" id="ARBA00004141"/>
    </source>
</evidence>
<dbReference type="GO" id="GO:0005743">
    <property type="term" value="C:mitochondrial inner membrane"/>
    <property type="evidence" value="ECO:0007669"/>
    <property type="project" value="TreeGrafter"/>
</dbReference>
<dbReference type="InterPro" id="IPR001708">
    <property type="entry name" value="YidC/ALB3/OXA1/COX18"/>
</dbReference>
<protein>
    <recommendedName>
        <fullName evidence="9">ALBINO3-like protein 2, chloroplastic</fullName>
    </recommendedName>
</protein>
<evidence type="ECO:0000313" key="7">
    <source>
        <dbReference type="EMBL" id="KAK7374356.1"/>
    </source>
</evidence>
<keyword evidence="8" id="KW-1185">Reference proteome</keyword>
<evidence type="ECO:0000256" key="6">
    <source>
        <dbReference type="SAM" id="Phobius"/>
    </source>
</evidence>
<evidence type="ECO:0000313" key="8">
    <source>
        <dbReference type="Proteomes" id="UP001374584"/>
    </source>
</evidence>
<reference evidence="7 8" key="1">
    <citation type="submission" date="2024-01" db="EMBL/GenBank/DDBJ databases">
        <title>The genomes of 5 underutilized Papilionoideae crops provide insights into root nodulation and disease resistanc.</title>
        <authorList>
            <person name="Jiang F."/>
        </authorList>
    </citation>
    <scope>NUCLEOTIDE SEQUENCE [LARGE SCALE GENOMIC DNA]</scope>
    <source>
        <strain evidence="7">JINMINGXINNONG_FW02</strain>
        <tissue evidence="7">Leaves</tissue>
    </source>
</reference>
<feature type="transmembrane region" description="Helical" evidence="6">
    <location>
        <begin position="119"/>
        <end position="141"/>
    </location>
</feature>
<gene>
    <name evidence="7" type="ORF">VNO80_07786</name>
</gene>
<dbReference type="Proteomes" id="UP001374584">
    <property type="component" value="Unassembled WGS sequence"/>
</dbReference>
<feature type="transmembrane region" description="Helical" evidence="6">
    <location>
        <begin position="242"/>
        <end position="261"/>
    </location>
</feature>
<evidence type="ECO:0000256" key="2">
    <source>
        <dbReference type="ARBA" id="ARBA00010583"/>
    </source>
</evidence>
<dbReference type="InterPro" id="IPR011990">
    <property type="entry name" value="TPR-like_helical_dom_sf"/>
</dbReference>
<proteinExistence type="inferred from homology"/>
<keyword evidence="5 6" id="KW-0472">Membrane</keyword>
<name>A0AAN9NJW9_PHACN</name>
<comment type="caution">
    <text evidence="7">The sequence shown here is derived from an EMBL/GenBank/DDBJ whole genome shotgun (WGS) entry which is preliminary data.</text>
</comment>
<dbReference type="AlphaFoldDB" id="A0AAN9NJW9"/>
<comment type="subcellular location">
    <subcellularLocation>
        <location evidence="1">Membrane</location>
        <topology evidence="1">Multi-pass membrane protein</topology>
    </subcellularLocation>
</comment>
<keyword evidence="3 6" id="KW-0812">Transmembrane</keyword>
<dbReference type="SUPFAM" id="SSF48452">
    <property type="entry name" value="TPR-like"/>
    <property type="match status" value="1"/>
</dbReference>
<accession>A0AAN9NJW9</accession>
<dbReference type="CDD" id="cd20069">
    <property type="entry name" value="5TM_Oxa1-like"/>
    <property type="match status" value="1"/>
</dbReference>
<dbReference type="EMBL" id="JAYMYR010000003">
    <property type="protein sequence ID" value="KAK7374356.1"/>
    <property type="molecule type" value="Genomic_DNA"/>
</dbReference>
<organism evidence="7 8">
    <name type="scientific">Phaseolus coccineus</name>
    <name type="common">Scarlet runner bean</name>
    <name type="synonym">Phaseolus multiflorus</name>
    <dbReference type="NCBI Taxonomy" id="3886"/>
    <lineage>
        <taxon>Eukaryota</taxon>
        <taxon>Viridiplantae</taxon>
        <taxon>Streptophyta</taxon>
        <taxon>Embryophyta</taxon>
        <taxon>Tracheophyta</taxon>
        <taxon>Spermatophyta</taxon>
        <taxon>Magnoliopsida</taxon>
        <taxon>eudicotyledons</taxon>
        <taxon>Gunneridae</taxon>
        <taxon>Pentapetalae</taxon>
        <taxon>rosids</taxon>
        <taxon>fabids</taxon>
        <taxon>Fabales</taxon>
        <taxon>Fabaceae</taxon>
        <taxon>Papilionoideae</taxon>
        <taxon>50 kb inversion clade</taxon>
        <taxon>NPAAA clade</taxon>
        <taxon>indigoferoid/millettioid clade</taxon>
        <taxon>Phaseoleae</taxon>
        <taxon>Phaseolus</taxon>
    </lineage>
</organism>
<evidence type="ECO:0008006" key="9">
    <source>
        <dbReference type="Google" id="ProtNLM"/>
    </source>
</evidence>
<evidence type="ECO:0000256" key="3">
    <source>
        <dbReference type="ARBA" id="ARBA00022692"/>
    </source>
</evidence>
<feature type="transmembrane region" description="Helical" evidence="6">
    <location>
        <begin position="282"/>
        <end position="305"/>
    </location>
</feature>
<evidence type="ECO:0000256" key="4">
    <source>
        <dbReference type="ARBA" id="ARBA00022989"/>
    </source>
</evidence>
<sequence length="616" mass="68737">MATAAVLFSRLRQACSSSSLSLLSLPRVLSSQLPSPLPAPALSPSPTLAFLDAFHSRAFSTRSSDDRELESNSFGVDSPVNSELLKAIADTSGGDQDDAVFPVRELVSMLDSFHELSGFPWWLTIFSSTLALRIAILFPLVSTLHKLKTIGEFFPKLPPPFPPPFSGKSYIRQFLFFQKKRKAIGCPSYVWPLVPFIVQVPCFFLWMVSIRKMSLNGHPGFDCGGALWFQNLTELSHGYSGFIFPSMIAGLHYINVQISFGKPVVAETRNIFDLLAKYYKRYLDFLTVPLAFVGFCIPQGSQFYWVTNSSFTLIQQIALRHPAVLTMLGLRDKNSQKVATEKIGASKTAPSPRLQDNIPTEAIKEAVSPEKGPLSSPEKWRRIPTEQMSPKELTALAVPFLSSNDKESAIPLLKLALHKDPEYVRGLVLMGRTLLLKHVNEEATEYFERAIWKLSFAGYPTDAEELDLLILSSQWAGVACERQGKRDEGRAHFERIANMEEPEDPTSKGYYFDGLLLLASTLFDAGQKAEAAKYLRLVVVHKPAYKRFLDQCEQDNDIASDLARTNILRTSGDSPALMVESKLEALVAVMSKPSFPRTKHLQDKHALRCYGPPCYI</sequence>
<dbReference type="GO" id="GO:0032979">
    <property type="term" value="P:protein insertion into mitochondrial inner membrane from matrix"/>
    <property type="evidence" value="ECO:0007669"/>
    <property type="project" value="TreeGrafter"/>
</dbReference>